<evidence type="ECO:0000256" key="4">
    <source>
        <dbReference type="ARBA" id="ARBA00022806"/>
    </source>
</evidence>
<protein>
    <recommendedName>
        <fullName evidence="1">RNA helicase</fullName>
        <ecNumber evidence="1">3.6.4.13</ecNumber>
    </recommendedName>
</protein>
<comment type="caution">
    <text evidence="12">The sequence shown here is derived from an EMBL/GenBank/DDBJ whole genome shotgun (WGS) entry which is preliminary data.</text>
</comment>
<dbReference type="OrthoDB" id="196131at2759"/>
<dbReference type="GO" id="GO:0003724">
    <property type="term" value="F:RNA helicase activity"/>
    <property type="evidence" value="ECO:0007669"/>
    <property type="project" value="UniProtKB-EC"/>
</dbReference>
<feature type="domain" description="Helicase C-terminal" evidence="10">
    <location>
        <begin position="535"/>
        <end position="679"/>
    </location>
</feature>
<dbReference type="EC" id="3.6.4.13" evidence="1"/>
<dbReference type="PROSITE" id="PS51192">
    <property type="entry name" value="HELICASE_ATP_BIND_1"/>
    <property type="match status" value="1"/>
</dbReference>
<dbReference type="InterPro" id="IPR011545">
    <property type="entry name" value="DEAD/DEAH_box_helicase_dom"/>
</dbReference>
<feature type="region of interest" description="Disordered" evidence="8">
    <location>
        <begin position="808"/>
        <end position="844"/>
    </location>
</feature>
<feature type="compositionally biased region" description="Low complexity" evidence="8">
    <location>
        <begin position="812"/>
        <end position="829"/>
    </location>
</feature>
<reference evidence="12 13" key="1">
    <citation type="submission" date="2014-10" db="EMBL/GenBank/DDBJ databases">
        <title>Draft genome of the hookworm Ancylostoma caninum.</title>
        <authorList>
            <person name="Mitreva M."/>
        </authorList>
    </citation>
    <scope>NUCLEOTIDE SEQUENCE [LARGE SCALE GENOMIC DNA]</scope>
    <source>
        <strain evidence="12 13">Baltimore</strain>
    </source>
</reference>
<dbReference type="CDD" id="cd18787">
    <property type="entry name" value="SF2_C_DEAD"/>
    <property type="match status" value="1"/>
</dbReference>
<feature type="compositionally biased region" description="Acidic residues" evidence="8">
    <location>
        <begin position="95"/>
        <end position="106"/>
    </location>
</feature>
<dbReference type="Proteomes" id="UP000252519">
    <property type="component" value="Unassembled WGS sequence"/>
</dbReference>
<feature type="compositionally biased region" description="Basic and acidic residues" evidence="8">
    <location>
        <begin position="170"/>
        <end position="194"/>
    </location>
</feature>
<sequence length="844" mass="94806">MSYRGNYQSRFVSASSNSSATSSVRDDRKWTGSTSMNSVPPPQSLTTPSGPGFVGGTYMSARDRDKKKEEEYANLMYYGAKTEKEGRKKRLYDDEYLEGEDSDDEQSSSSSSSRRRRWDDDGRSSSHRDRDRDSRSSRRSREEEESKKPPEDEEEDELDAFMAEINAQASKDKAISVQKEKDRASGKDADADKKGIGRADIDEEDMQESYFKYLEEHKDKVANDEEEYEYDEDGNVIWSWKKVIDPLPAIDHFSISYPEFNKNFYVEHEEIKKLNHVEMVKLRERLGLRVGGFHPPKPVCSFAHFGFDKQLMDSIRKSEYEQPTPIQAQAIPAALSGRDVLGIAKTGSGKTAAYLWPAIVHIMDQPDLDVGDGPIALIVVPTRELAIQVYQEAKRFCKIYNINVICAYGGGSKWEQSNELKNEGAELVVCTPGRIIDLVKMDATNFLRTTFLVFDEADRMFDMGFEAQVKSISDHIRPDRQCLMFSATFKHKVERLARDALRDPVRIVQGEVGEANADVIQTVEVLPRQDTKWVWLTQRLVNFGTMGKVLIFVTKKVNAEDLAKKLRARDFELVLLHGDMLQHERNEHLQAFRKKVNIMVATDVAARGLDIPEIRTVVNYDLARDIDTHVHRVGRTGRAGQRGWAYTLITDKDMEMAGHLVRNLESVNQEVPQALLSLAMKSAWFRAQRQGEGGGAAKAKARLGLGYKPKTRPAPGSGGAQLDPLKETKSRGATNLTVRDAIRAATSSDNVGPVGAAPNNRLLAMKNAFKQSFAATFKPSELESSKIKPQIVSDPRPEWKKKIDEINARLMAQNPQTQQPSAPAAPAQSADEDGASAKKKSRWQ</sequence>
<keyword evidence="13" id="KW-1185">Reference proteome</keyword>
<dbReference type="EMBL" id="JOJR01000032">
    <property type="protein sequence ID" value="RCN49601.1"/>
    <property type="molecule type" value="Genomic_DNA"/>
</dbReference>
<keyword evidence="3" id="KW-0378">Hydrolase</keyword>
<evidence type="ECO:0000256" key="3">
    <source>
        <dbReference type="ARBA" id="ARBA00022801"/>
    </source>
</evidence>
<evidence type="ECO:0000256" key="8">
    <source>
        <dbReference type="SAM" id="MobiDB-lite"/>
    </source>
</evidence>
<keyword evidence="2" id="KW-0547">Nucleotide-binding</keyword>
<gene>
    <name evidence="12" type="ORF">ANCCAN_04373</name>
</gene>
<evidence type="ECO:0000256" key="2">
    <source>
        <dbReference type="ARBA" id="ARBA00022741"/>
    </source>
</evidence>
<keyword evidence="4 12" id="KW-0347">Helicase</keyword>
<evidence type="ECO:0000313" key="13">
    <source>
        <dbReference type="Proteomes" id="UP000252519"/>
    </source>
</evidence>
<accession>A0A368GYZ7</accession>
<dbReference type="GO" id="GO:0003676">
    <property type="term" value="F:nucleic acid binding"/>
    <property type="evidence" value="ECO:0007669"/>
    <property type="project" value="InterPro"/>
</dbReference>
<evidence type="ECO:0000313" key="12">
    <source>
        <dbReference type="EMBL" id="RCN49601.1"/>
    </source>
</evidence>
<evidence type="ECO:0000259" key="10">
    <source>
        <dbReference type="PROSITE" id="PS51194"/>
    </source>
</evidence>
<evidence type="ECO:0000256" key="5">
    <source>
        <dbReference type="ARBA" id="ARBA00022840"/>
    </source>
</evidence>
<feature type="compositionally biased region" description="Low complexity" evidence="8">
    <location>
        <begin position="9"/>
        <end position="23"/>
    </location>
</feature>
<dbReference type="InterPro" id="IPR014014">
    <property type="entry name" value="RNA_helicase_DEAD_Q_motif"/>
</dbReference>
<dbReference type="SMART" id="SM00490">
    <property type="entry name" value="HELICc"/>
    <property type="match status" value="1"/>
</dbReference>
<feature type="compositionally biased region" description="Basic and acidic residues" evidence="8">
    <location>
        <begin position="117"/>
        <end position="150"/>
    </location>
</feature>
<dbReference type="PANTHER" id="PTHR47958">
    <property type="entry name" value="ATP-DEPENDENT RNA HELICASE DBP3"/>
    <property type="match status" value="1"/>
</dbReference>
<dbReference type="InterPro" id="IPR014001">
    <property type="entry name" value="Helicase_ATP-bd"/>
</dbReference>
<dbReference type="GO" id="GO:0005524">
    <property type="term" value="F:ATP binding"/>
    <property type="evidence" value="ECO:0007669"/>
    <property type="project" value="UniProtKB-KW"/>
</dbReference>
<feature type="region of interest" description="Disordered" evidence="8">
    <location>
        <begin position="1"/>
        <end position="67"/>
    </location>
</feature>
<dbReference type="Pfam" id="PF00270">
    <property type="entry name" value="DEAD"/>
    <property type="match status" value="1"/>
</dbReference>
<comment type="catalytic activity">
    <reaction evidence="6">
        <text>ATP + H2O = ADP + phosphate + H(+)</text>
        <dbReference type="Rhea" id="RHEA:13065"/>
        <dbReference type="ChEBI" id="CHEBI:15377"/>
        <dbReference type="ChEBI" id="CHEBI:15378"/>
        <dbReference type="ChEBI" id="CHEBI:30616"/>
        <dbReference type="ChEBI" id="CHEBI:43474"/>
        <dbReference type="ChEBI" id="CHEBI:456216"/>
        <dbReference type="EC" id="3.6.4.13"/>
    </reaction>
</comment>
<dbReference type="SUPFAM" id="SSF52540">
    <property type="entry name" value="P-loop containing nucleoside triphosphate hydrolases"/>
    <property type="match status" value="2"/>
</dbReference>
<dbReference type="STRING" id="29170.A0A368GYZ7"/>
<dbReference type="InterPro" id="IPR027417">
    <property type="entry name" value="P-loop_NTPase"/>
</dbReference>
<dbReference type="InterPro" id="IPR001650">
    <property type="entry name" value="Helicase_C-like"/>
</dbReference>
<name>A0A368GYZ7_ANCCA</name>
<organism evidence="12 13">
    <name type="scientific">Ancylostoma caninum</name>
    <name type="common">Dog hookworm</name>
    <dbReference type="NCBI Taxonomy" id="29170"/>
    <lineage>
        <taxon>Eukaryota</taxon>
        <taxon>Metazoa</taxon>
        <taxon>Ecdysozoa</taxon>
        <taxon>Nematoda</taxon>
        <taxon>Chromadorea</taxon>
        <taxon>Rhabditida</taxon>
        <taxon>Rhabditina</taxon>
        <taxon>Rhabditomorpha</taxon>
        <taxon>Strongyloidea</taxon>
        <taxon>Ancylostomatidae</taxon>
        <taxon>Ancylostomatinae</taxon>
        <taxon>Ancylostoma</taxon>
    </lineage>
</organism>
<dbReference type="PROSITE" id="PS51194">
    <property type="entry name" value="HELICASE_CTER"/>
    <property type="match status" value="1"/>
</dbReference>
<dbReference type="GO" id="GO:0043186">
    <property type="term" value="C:P granule"/>
    <property type="evidence" value="ECO:0007669"/>
    <property type="project" value="UniProtKB-ARBA"/>
</dbReference>
<dbReference type="PROSITE" id="PS00039">
    <property type="entry name" value="DEAD_ATP_HELICASE"/>
    <property type="match status" value="1"/>
</dbReference>
<evidence type="ECO:0000256" key="6">
    <source>
        <dbReference type="ARBA" id="ARBA00047984"/>
    </source>
</evidence>
<feature type="region of interest" description="Disordered" evidence="8">
    <location>
        <begin position="95"/>
        <end position="194"/>
    </location>
</feature>
<dbReference type="Gene3D" id="3.40.50.300">
    <property type="entry name" value="P-loop containing nucleotide triphosphate hydrolases"/>
    <property type="match status" value="2"/>
</dbReference>
<feature type="domain" description="Helicase ATP-binding" evidence="9">
    <location>
        <begin position="331"/>
        <end position="507"/>
    </location>
</feature>
<keyword evidence="5" id="KW-0067">ATP-binding</keyword>
<dbReference type="GO" id="GO:0016787">
    <property type="term" value="F:hydrolase activity"/>
    <property type="evidence" value="ECO:0007669"/>
    <property type="project" value="UniProtKB-KW"/>
</dbReference>
<proteinExistence type="predicted"/>
<feature type="short sequence motif" description="Q motif" evidence="7">
    <location>
        <begin position="300"/>
        <end position="328"/>
    </location>
</feature>
<feature type="region of interest" description="Disordered" evidence="8">
    <location>
        <begin position="706"/>
        <end position="731"/>
    </location>
</feature>
<dbReference type="PROSITE" id="PS51195">
    <property type="entry name" value="Q_MOTIF"/>
    <property type="match status" value="1"/>
</dbReference>
<dbReference type="AlphaFoldDB" id="A0A368GYZ7"/>
<dbReference type="FunFam" id="3.40.50.300:FF:000079">
    <property type="entry name" value="probable ATP-dependent RNA helicase DDX17"/>
    <property type="match status" value="1"/>
</dbReference>
<dbReference type="SMART" id="SM00487">
    <property type="entry name" value="DEXDc"/>
    <property type="match status" value="1"/>
</dbReference>
<evidence type="ECO:0000256" key="1">
    <source>
        <dbReference type="ARBA" id="ARBA00012552"/>
    </source>
</evidence>
<feature type="compositionally biased region" description="Polar residues" evidence="8">
    <location>
        <begin position="31"/>
        <end position="49"/>
    </location>
</feature>
<feature type="domain" description="DEAD-box RNA helicase Q" evidence="11">
    <location>
        <begin position="300"/>
        <end position="328"/>
    </location>
</feature>
<dbReference type="InterPro" id="IPR000629">
    <property type="entry name" value="RNA-helicase_DEAD-box_CS"/>
</dbReference>
<evidence type="ECO:0000259" key="9">
    <source>
        <dbReference type="PROSITE" id="PS51192"/>
    </source>
</evidence>
<evidence type="ECO:0000259" key="11">
    <source>
        <dbReference type="PROSITE" id="PS51195"/>
    </source>
</evidence>
<dbReference type="Pfam" id="PF00271">
    <property type="entry name" value="Helicase_C"/>
    <property type="match status" value="1"/>
</dbReference>
<evidence type="ECO:0000256" key="7">
    <source>
        <dbReference type="PROSITE-ProRule" id="PRU00552"/>
    </source>
</evidence>
<dbReference type="CDD" id="cd17952">
    <property type="entry name" value="DEADc_DDX42"/>
    <property type="match status" value="1"/>
</dbReference>